<sequence length="51" mass="6039">MLRFHLTNEDLIGGSVSGRIQRNLSLIRIRRGIRVQIEVRRYASTIKRIEF</sequence>
<geneLocation type="chloroplast" evidence="1"/>
<reference evidence="1" key="1">
    <citation type="submission" date="2020-07" db="EMBL/GenBank/DDBJ databases">
        <title>DNAmark Project.</title>
        <authorList>
            <person name="Langkjaer E."/>
        </authorList>
    </citation>
    <scope>NUCLEOTIDE SEQUENCE</scope>
    <source>
        <strain evidence="1">DM467</strain>
    </source>
</reference>
<accession>A0A8K1R829</accession>
<organism evidence="1">
    <name type="scientific">Epilobium palustre</name>
    <dbReference type="NCBI Taxonomy" id="669682"/>
    <lineage>
        <taxon>Eukaryota</taxon>
        <taxon>Viridiplantae</taxon>
        <taxon>Streptophyta</taxon>
        <taxon>Embryophyta</taxon>
        <taxon>Tracheophyta</taxon>
        <taxon>Spermatophyta</taxon>
        <taxon>Magnoliopsida</taxon>
        <taxon>eudicotyledons</taxon>
        <taxon>Gunneridae</taxon>
        <taxon>Pentapetalae</taxon>
        <taxon>rosids</taxon>
        <taxon>malvids</taxon>
        <taxon>Myrtales</taxon>
        <taxon>Onagraceae</taxon>
        <taxon>Onagroideae</taxon>
        <taxon>Epilobieae</taxon>
        <taxon>Epilobium</taxon>
    </lineage>
</organism>
<keyword evidence="1" id="KW-0150">Chloroplast</keyword>
<keyword evidence="1" id="KW-0934">Plastid</keyword>
<dbReference type="AlphaFoldDB" id="A0A8K1R829"/>
<keyword evidence="1" id="KW-0648">Protein biosynthesis</keyword>
<dbReference type="EMBL" id="MT798544">
    <property type="protein sequence ID" value="UEE83348.1"/>
    <property type="molecule type" value="Genomic_DNA"/>
</dbReference>
<dbReference type="GO" id="GO:0003743">
    <property type="term" value="F:translation initiation factor activity"/>
    <property type="evidence" value="ECO:0007669"/>
    <property type="project" value="UniProtKB-KW"/>
</dbReference>
<keyword evidence="1" id="KW-0396">Initiation factor</keyword>
<name>A0A8K1R829_9MYRT</name>
<evidence type="ECO:0000313" key="1">
    <source>
        <dbReference type="EMBL" id="UEE83348.1"/>
    </source>
</evidence>
<proteinExistence type="predicted"/>
<gene>
    <name evidence="1" type="primary">infA</name>
</gene>
<protein>
    <submittedName>
        <fullName evidence="1">Translation initiation factor 1</fullName>
    </submittedName>
</protein>